<evidence type="ECO:0000256" key="5">
    <source>
        <dbReference type="ARBA" id="ARBA00023049"/>
    </source>
</evidence>
<reference evidence="7 8" key="1">
    <citation type="journal article" date="2019" name="Genome Biol. Evol.">
        <title>Day and night: Metabolic profiles and evolutionary relationships of six axenic non-marine cyanobacteria.</title>
        <authorList>
            <person name="Will S.E."/>
            <person name="Henke P."/>
            <person name="Boedeker C."/>
            <person name="Huang S."/>
            <person name="Brinkmann H."/>
            <person name="Rohde M."/>
            <person name="Jarek M."/>
            <person name="Friedl T."/>
            <person name="Seufert S."/>
            <person name="Schumacher M."/>
            <person name="Overmann J."/>
            <person name="Neumann-Schaal M."/>
            <person name="Petersen J."/>
        </authorList>
    </citation>
    <scope>NUCLEOTIDE SEQUENCE [LARGE SCALE GENOMIC DNA]</scope>
    <source>
        <strain evidence="7 8">SAG 39.79</strain>
    </source>
</reference>
<dbReference type="AlphaFoldDB" id="A0AB37U9I6"/>
<dbReference type="RefSeq" id="WP_106169374.1">
    <property type="nucleotide sequence ID" value="NZ_JAVKZF010000004.1"/>
</dbReference>
<dbReference type="GO" id="GO:0006508">
    <property type="term" value="P:proteolysis"/>
    <property type="evidence" value="ECO:0007669"/>
    <property type="project" value="UniProtKB-KW"/>
</dbReference>
<gene>
    <name evidence="7" type="ORF">DSM107010_68050</name>
</gene>
<dbReference type="GO" id="GO:0008237">
    <property type="term" value="F:metallopeptidase activity"/>
    <property type="evidence" value="ECO:0007669"/>
    <property type="project" value="UniProtKB-KW"/>
</dbReference>
<dbReference type="Proteomes" id="UP000282574">
    <property type="component" value="Unassembled WGS sequence"/>
</dbReference>
<dbReference type="GO" id="GO:0046872">
    <property type="term" value="F:metal ion binding"/>
    <property type="evidence" value="ECO:0007669"/>
    <property type="project" value="UniProtKB-KW"/>
</dbReference>
<organism evidence="7 8">
    <name type="scientific">Chroococcidiopsis cubana SAG 39.79</name>
    <dbReference type="NCBI Taxonomy" id="388085"/>
    <lineage>
        <taxon>Bacteria</taxon>
        <taxon>Bacillati</taxon>
        <taxon>Cyanobacteriota</taxon>
        <taxon>Cyanophyceae</taxon>
        <taxon>Chroococcidiopsidales</taxon>
        <taxon>Chroococcidiopsidaceae</taxon>
        <taxon>Chroococcidiopsis</taxon>
    </lineage>
</organism>
<sequence length="232" mass="25970">MELIDDRIVGHQFAYSLPLPDFSSSGLEYWVGQNGIFARAARPGIEVLMPLGYYQPLKGLVSLDPYLKVEPLVPGELLLHVWVAACQTTDPATDSLLEALFHLVWVRGHWQLVTPSQKQDTTSCQPIDTSADSSTCNAAIEIHSHGAMSAFFSPTDDRDESSGFRLYGVMGKVRSPRPQMLLRVGLFGHCWHVPLDRVFGLKGGCFFEDLGLQDSRYYYNQWEKPQCPSTMT</sequence>
<keyword evidence="3" id="KW-0378">Hydrolase</keyword>
<evidence type="ECO:0000259" key="6">
    <source>
        <dbReference type="Pfam" id="PF14464"/>
    </source>
</evidence>
<keyword evidence="2" id="KW-0479">Metal-binding</keyword>
<name>A0AB37U9I6_9CYAN</name>
<protein>
    <recommendedName>
        <fullName evidence="6">JAB domain-containing protein</fullName>
    </recommendedName>
</protein>
<proteinExistence type="predicted"/>
<evidence type="ECO:0000313" key="8">
    <source>
        <dbReference type="Proteomes" id="UP000282574"/>
    </source>
</evidence>
<evidence type="ECO:0000256" key="1">
    <source>
        <dbReference type="ARBA" id="ARBA00022670"/>
    </source>
</evidence>
<accession>A0AB37U9I6</accession>
<evidence type="ECO:0000256" key="4">
    <source>
        <dbReference type="ARBA" id="ARBA00022833"/>
    </source>
</evidence>
<keyword evidence="8" id="KW-1185">Reference proteome</keyword>
<evidence type="ECO:0000313" key="7">
    <source>
        <dbReference type="EMBL" id="RUT00468.1"/>
    </source>
</evidence>
<feature type="domain" description="JAB" evidence="6">
    <location>
        <begin position="117"/>
        <end position="164"/>
    </location>
</feature>
<keyword evidence="1" id="KW-0645">Protease</keyword>
<keyword evidence="5" id="KW-0482">Metalloprotease</keyword>
<comment type="caution">
    <text evidence="7">The sequence shown here is derived from an EMBL/GenBank/DDBJ whole genome shotgun (WGS) entry which is preliminary data.</text>
</comment>
<dbReference type="EMBL" id="RSCK01000147">
    <property type="protein sequence ID" value="RUT00468.1"/>
    <property type="molecule type" value="Genomic_DNA"/>
</dbReference>
<evidence type="ECO:0000256" key="3">
    <source>
        <dbReference type="ARBA" id="ARBA00022801"/>
    </source>
</evidence>
<dbReference type="InterPro" id="IPR028090">
    <property type="entry name" value="JAB_dom_prok"/>
</dbReference>
<evidence type="ECO:0000256" key="2">
    <source>
        <dbReference type="ARBA" id="ARBA00022723"/>
    </source>
</evidence>
<keyword evidence="4" id="KW-0862">Zinc</keyword>
<dbReference type="Pfam" id="PF14464">
    <property type="entry name" value="Prok-JAB"/>
    <property type="match status" value="1"/>
</dbReference>